<feature type="coiled-coil region" evidence="1">
    <location>
        <begin position="481"/>
        <end position="548"/>
    </location>
</feature>
<protein>
    <submittedName>
        <fullName evidence="5">Uncharacterized protein</fullName>
    </submittedName>
</protein>
<dbReference type="OrthoDB" id="3598281at2759"/>
<evidence type="ECO:0000256" key="2">
    <source>
        <dbReference type="SAM" id="MobiDB-lite"/>
    </source>
</evidence>
<dbReference type="PANTHER" id="PTHR36681:SF3">
    <property type="entry name" value="NUCLEAR GTPASE, GERMINAL CENTER-ASSOCIATED, TANDEM DUPLICATE 3"/>
    <property type="match status" value="1"/>
</dbReference>
<name>A0A9P9BQ29_9PEZI</name>
<dbReference type="InterPro" id="IPR027417">
    <property type="entry name" value="P-loop_NTPase"/>
</dbReference>
<dbReference type="Proteomes" id="UP000756346">
    <property type="component" value="Unassembled WGS sequence"/>
</dbReference>
<dbReference type="Pfam" id="PF00350">
    <property type="entry name" value="Dynamin_N"/>
    <property type="match status" value="1"/>
</dbReference>
<dbReference type="InterPro" id="IPR045063">
    <property type="entry name" value="Dynamin_N"/>
</dbReference>
<dbReference type="GeneID" id="70183890"/>
<feature type="region of interest" description="Disordered" evidence="2">
    <location>
        <begin position="111"/>
        <end position="141"/>
    </location>
</feature>
<dbReference type="RefSeq" id="XP_046012135.1">
    <property type="nucleotide sequence ID" value="XM_046154344.1"/>
</dbReference>
<sequence length="965" mass="108106">MPETRSSSSRAQLSPTPLSVGPRLQLVADDPIESIEQDLDDLSIGSSSDSGQYIQTPSTSTSPSSPRSSNASHEDGSTNSRPAVFGSRTQSDGGLDLGDINAALDVLATTQSGGRARANRRRSSPVDQSPHNVDDEQVPGDRFNNATFQQALREAKGLATDIHRVLGSSDLHLEPSSAMRRLHETASELARFHPPSTRIVGFVGDSGAGKSSLLNSLLDIPGLARTSNEGAACTCVATEYHYHNRQDFLIEIELFTEAQIHDQLADLLKSYRHFHLNRRELHRTEVRDFEERATLAVDTFVAMFGSRLEQNGTSNFLPCLLAPSTREVLRTLKQWAHEAMPSQAQTRIVLSSIAQCSTRLAELTSDASGAQERLPWPFISKIKVFVNAYILEKGLVLVDLPGLRDLNTARRNVTERYLRKVDEIFAVCPIGRATTDEGVMAVFDLAARAGLTSVSIICTRSDDIRPEEAVVSWTGSTRTRVQDAMDDVQNARDAIAEVQLEIDELEMDEEDGYTSEERDLFCELHRQKKRAETQLRNAQFRLRKLVIDTRNSTVTNRLLRVYQAKVPDDTLRVFCVSNSEYWDNRQKRRQVAVPHLMLSGILSIRQHCRARVSESQHRMCTKYMRDSIPALLGEVRLWVSSAEAGSMDAERRRVMRQGLTSLENRLRRDLEHGESRTLGSSLVLDMRQGFLDPGRLRIASWSQGATDACYEWNGWHHASYSAFCRNYGDYCTPKVGSHCWNDEAMAKMVRQVRPMWQGLQSRLDERVDSLAASITASLDQAANYLHTGLADHADLTIQLETTLRSNQHLLESNIHELKDDFDNALRQLQIDATSGIRTSLIGKYMEPAYRNAIHEFGTGSDARRKSYITTAFRKQELFEKLLASVRDSFKEIAEDLQEQVNSNIQEHLGAVRAVLDILRSDNAAREGDENPVFRQALAHRVSTASEEMTRIMSLIEQSDQVLVNA</sequence>
<dbReference type="AlphaFoldDB" id="A0A9P9BQ29"/>
<evidence type="ECO:0000256" key="1">
    <source>
        <dbReference type="SAM" id="Coils"/>
    </source>
</evidence>
<proteinExistence type="predicted"/>
<evidence type="ECO:0000313" key="5">
    <source>
        <dbReference type="EMBL" id="KAH7029847.1"/>
    </source>
</evidence>
<feature type="compositionally biased region" description="Low complexity" evidence="2">
    <location>
        <begin position="42"/>
        <end position="69"/>
    </location>
</feature>
<feature type="compositionally biased region" description="Polar residues" evidence="2">
    <location>
        <begin position="1"/>
        <end position="17"/>
    </location>
</feature>
<dbReference type="Gene3D" id="3.40.50.300">
    <property type="entry name" value="P-loop containing nucleotide triphosphate hydrolases"/>
    <property type="match status" value="2"/>
</dbReference>
<dbReference type="EMBL" id="JAGTJQ010000006">
    <property type="protein sequence ID" value="KAH7029847.1"/>
    <property type="molecule type" value="Genomic_DNA"/>
</dbReference>
<feature type="compositionally biased region" description="Polar residues" evidence="2">
    <location>
        <begin position="77"/>
        <end position="92"/>
    </location>
</feature>
<evidence type="ECO:0000259" key="4">
    <source>
        <dbReference type="Pfam" id="PF24564"/>
    </source>
</evidence>
<keyword evidence="6" id="KW-1185">Reference proteome</keyword>
<feature type="domain" description="DUF7605" evidence="4">
    <location>
        <begin position="697"/>
        <end position="878"/>
    </location>
</feature>
<accession>A0A9P9BQ29</accession>
<reference evidence="5" key="1">
    <citation type="journal article" date="2021" name="Nat. Commun.">
        <title>Genetic determinants of endophytism in the Arabidopsis root mycobiome.</title>
        <authorList>
            <person name="Mesny F."/>
            <person name="Miyauchi S."/>
            <person name="Thiergart T."/>
            <person name="Pickel B."/>
            <person name="Atanasova L."/>
            <person name="Karlsson M."/>
            <person name="Huettel B."/>
            <person name="Barry K.W."/>
            <person name="Haridas S."/>
            <person name="Chen C."/>
            <person name="Bauer D."/>
            <person name="Andreopoulos W."/>
            <person name="Pangilinan J."/>
            <person name="LaButti K."/>
            <person name="Riley R."/>
            <person name="Lipzen A."/>
            <person name="Clum A."/>
            <person name="Drula E."/>
            <person name="Henrissat B."/>
            <person name="Kohler A."/>
            <person name="Grigoriev I.V."/>
            <person name="Martin F.M."/>
            <person name="Hacquard S."/>
        </authorList>
    </citation>
    <scope>NUCLEOTIDE SEQUENCE</scope>
    <source>
        <strain evidence="5">MPI-CAGE-CH-0230</strain>
    </source>
</reference>
<dbReference type="SUPFAM" id="SSF58113">
    <property type="entry name" value="Apolipoprotein A-I"/>
    <property type="match status" value="1"/>
</dbReference>
<feature type="compositionally biased region" description="Acidic residues" evidence="2">
    <location>
        <begin position="30"/>
        <end position="41"/>
    </location>
</feature>
<comment type="caution">
    <text evidence="5">The sequence shown here is derived from an EMBL/GenBank/DDBJ whole genome shotgun (WGS) entry which is preliminary data.</text>
</comment>
<dbReference type="InterPro" id="IPR056024">
    <property type="entry name" value="DUF7605"/>
</dbReference>
<feature type="region of interest" description="Disordered" evidence="2">
    <location>
        <begin position="1"/>
        <end position="92"/>
    </location>
</feature>
<evidence type="ECO:0000259" key="3">
    <source>
        <dbReference type="Pfam" id="PF00350"/>
    </source>
</evidence>
<dbReference type="PANTHER" id="PTHR36681">
    <property type="entry name" value="NUCLEAR GTPASE, GERMINAL CENTER-ASSOCIATED, TANDEM DUPLICATE 3"/>
    <property type="match status" value="1"/>
</dbReference>
<feature type="domain" description="Dynamin N-terminal" evidence="3">
    <location>
        <begin position="200"/>
        <end position="432"/>
    </location>
</feature>
<dbReference type="Pfam" id="PF24564">
    <property type="entry name" value="DUF7605"/>
    <property type="match status" value="1"/>
</dbReference>
<evidence type="ECO:0000313" key="6">
    <source>
        <dbReference type="Proteomes" id="UP000756346"/>
    </source>
</evidence>
<organism evidence="5 6">
    <name type="scientific">Microdochium trichocladiopsis</name>
    <dbReference type="NCBI Taxonomy" id="1682393"/>
    <lineage>
        <taxon>Eukaryota</taxon>
        <taxon>Fungi</taxon>
        <taxon>Dikarya</taxon>
        <taxon>Ascomycota</taxon>
        <taxon>Pezizomycotina</taxon>
        <taxon>Sordariomycetes</taxon>
        <taxon>Xylariomycetidae</taxon>
        <taxon>Xylariales</taxon>
        <taxon>Microdochiaceae</taxon>
        <taxon>Microdochium</taxon>
    </lineage>
</organism>
<keyword evidence="1" id="KW-0175">Coiled coil</keyword>
<dbReference type="SUPFAM" id="SSF52540">
    <property type="entry name" value="P-loop containing nucleoside triphosphate hydrolases"/>
    <property type="match status" value="1"/>
</dbReference>
<gene>
    <name evidence="5" type="ORF">B0I36DRAFT_326419</name>
</gene>